<dbReference type="InterPro" id="IPR025737">
    <property type="entry name" value="FApF"/>
</dbReference>
<evidence type="ECO:0000313" key="3">
    <source>
        <dbReference type="Proteomes" id="UP000002350"/>
    </source>
</evidence>
<dbReference type="Pfam" id="PF13557">
    <property type="entry name" value="Phenol_MetA_deg"/>
    <property type="match status" value="1"/>
</dbReference>
<reference evidence="3" key="1">
    <citation type="journal article" date="2010" name="Mol. Biosyst.">
        <title>Complete genome sequence and comparative analysis of Shewanella violacea, a psychrophilic and piezophilic bacterium from deep sea floor sediments.</title>
        <authorList>
            <person name="Aono E."/>
            <person name="Baba T."/>
            <person name="Ara T."/>
            <person name="Nishi T."/>
            <person name="Nakamichi T."/>
            <person name="Inamoto E."/>
            <person name="Toyonaga H."/>
            <person name="Hasegawa M."/>
            <person name="Takai Y."/>
            <person name="Okumura Y."/>
            <person name="Baba M."/>
            <person name="Tomita M."/>
            <person name="Kato C."/>
            <person name="Oshima T."/>
            <person name="Nakasone K."/>
            <person name="Mori H."/>
        </authorList>
    </citation>
    <scope>NUCLEOTIDE SEQUENCE [LARGE SCALE GENOMIC DNA]</scope>
    <source>
        <strain evidence="3">JCM 10179 / CIP 106290 / LMG 19151 / DSS12</strain>
    </source>
</reference>
<dbReference type="AlphaFoldDB" id="D4ZB10"/>
<accession>D4ZB10</accession>
<sequence>MSKLYMNRLYMNNLCINSRFIHNLCMSIRLWCRLYMVFLMLGFTVMFTSLPALAHQPVMDMAPRWEGGWGFQLRQQNISADTLLDGTTKIANQAKLSINIDKLWLEGIYTFKREVRLSVKLPYIKQSRTVIRANAPVYESGSGIGDLIIGLPLKRYRNEIDSTGNIAITPSIRLPTGSTDASFPLGDGSIDLGLSLSASFEQAKWYQYYDLFYWINNQGSKQIDKGDELGLDINIGWHPYHDNLSNTGVFLMLDISARLEQKGQDSAGITGGKRVSAGPVFVWYRAGAMLRVEYKLPLYEDVEAIQVSYGDEFTLGIGLVF</sequence>
<keyword evidence="1" id="KW-0812">Transmembrane</keyword>
<keyword evidence="1" id="KW-1133">Transmembrane helix</keyword>
<dbReference type="KEGG" id="svo:SVI_3234"/>
<proteinExistence type="predicted"/>
<feature type="transmembrane region" description="Helical" evidence="1">
    <location>
        <begin position="34"/>
        <end position="54"/>
    </location>
</feature>
<evidence type="ECO:0000256" key="1">
    <source>
        <dbReference type="SAM" id="Phobius"/>
    </source>
</evidence>
<dbReference type="HOGENOM" id="CLU_865717_0_0_6"/>
<organism evidence="2 3">
    <name type="scientific">Shewanella violacea (strain JCM 10179 / CIP 106290 / LMG 19151 / DSS12)</name>
    <dbReference type="NCBI Taxonomy" id="637905"/>
    <lineage>
        <taxon>Bacteria</taxon>
        <taxon>Pseudomonadati</taxon>
        <taxon>Pseudomonadota</taxon>
        <taxon>Gammaproteobacteria</taxon>
        <taxon>Alteromonadales</taxon>
        <taxon>Shewanellaceae</taxon>
        <taxon>Shewanella</taxon>
    </lineage>
</organism>
<protein>
    <submittedName>
        <fullName evidence="2">Uncharacterized protein</fullName>
    </submittedName>
</protein>
<evidence type="ECO:0000313" key="2">
    <source>
        <dbReference type="EMBL" id="BAJ03205.1"/>
    </source>
</evidence>
<dbReference type="Proteomes" id="UP000002350">
    <property type="component" value="Chromosome"/>
</dbReference>
<name>D4ZB10_SHEVD</name>
<dbReference type="STRING" id="637905.SVI_3234"/>
<keyword evidence="3" id="KW-1185">Reference proteome</keyword>
<gene>
    <name evidence="2" type="ordered locus">SVI_3234</name>
</gene>
<dbReference type="EMBL" id="AP011177">
    <property type="protein sequence ID" value="BAJ03205.1"/>
    <property type="molecule type" value="Genomic_DNA"/>
</dbReference>
<keyword evidence="1" id="KW-0472">Membrane</keyword>